<proteinExistence type="inferred from homology"/>
<comment type="caution">
    <text evidence="17">The sequence shown here is derived from an EMBL/GenBank/DDBJ whole genome shotgun (WGS) entry which is preliminary data.</text>
</comment>
<feature type="transmembrane region" description="Helical" evidence="15">
    <location>
        <begin position="487"/>
        <end position="510"/>
    </location>
</feature>
<dbReference type="PANTHER" id="PTHR12147">
    <property type="entry name" value="METALLOPEPTIDASE M28 FAMILY MEMBER"/>
    <property type="match status" value="1"/>
</dbReference>
<keyword evidence="5" id="KW-0926">Vacuole</keyword>
<feature type="region of interest" description="Disordered" evidence="14">
    <location>
        <begin position="751"/>
        <end position="851"/>
    </location>
</feature>
<keyword evidence="6 13" id="KW-0645">Protease</keyword>
<gene>
    <name evidence="17" type="ORF">LPJ61_004846</name>
</gene>
<feature type="transmembrane region" description="Helical" evidence="15">
    <location>
        <begin position="435"/>
        <end position="455"/>
    </location>
</feature>
<evidence type="ECO:0000256" key="10">
    <source>
        <dbReference type="ARBA" id="ARBA00022989"/>
    </source>
</evidence>
<keyword evidence="12" id="KW-0325">Glycoprotein</keyword>
<keyword evidence="9 13" id="KW-0862">Zinc</keyword>
<evidence type="ECO:0000256" key="5">
    <source>
        <dbReference type="ARBA" id="ARBA00022554"/>
    </source>
</evidence>
<dbReference type="InterPro" id="IPR007484">
    <property type="entry name" value="Peptidase_M28"/>
</dbReference>
<evidence type="ECO:0000256" key="13">
    <source>
        <dbReference type="RuleBase" id="RU361240"/>
    </source>
</evidence>
<dbReference type="EMBL" id="JANBOI010001283">
    <property type="protein sequence ID" value="KAJ1726960.1"/>
    <property type="molecule type" value="Genomic_DNA"/>
</dbReference>
<evidence type="ECO:0000259" key="16">
    <source>
        <dbReference type="Pfam" id="PF04389"/>
    </source>
</evidence>
<evidence type="ECO:0000256" key="2">
    <source>
        <dbReference type="ARBA" id="ARBA00003273"/>
    </source>
</evidence>
<keyword evidence="10 15" id="KW-1133">Transmembrane helix</keyword>
<feature type="transmembrane region" description="Helical" evidence="15">
    <location>
        <begin position="680"/>
        <end position="703"/>
    </location>
</feature>
<dbReference type="GO" id="GO:0006508">
    <property type="term" value="P:proteolysis"/>
    <property type="evidence" value="ECO:0007669"/>
    <property type="project" value="UniProtKB-KW"/>
</dbReference>
<dbReference type="Pfam" id="PF04389">
    <property type="entry name" value="Peptidase_M28"/>
    <property type="match status" value="1"/>
</dbReference>
<evidence type="ECO:0000256" key="7">
    <source>
        <dbReference type="ARBA" id="ARBA00022692"/>
    </source>
</evidence>
<evidence type="ECO:0000256" key="12">
    <source>
        <dbReference type="ARBA" id="ARBA00023180"/>
    </source>
</evidence>
<feature type="non-terminal residue" evidence="17">
    <location>
        <position position="999"/>
    </location>
</feature>
<comment type="function">
    <text evidence="2">May be involved in vacuolar sorting and osmoregulation.</text>
</comment>
<evidence type="ECO:0000313" key="17">
    <source>
        <dbReference type="EMBL" id="KAJ1726960.1"/>
    </source>
</evidence>
<keyword evidence="7 15" id="KW-0812">Transmembrane</keyword>
<dbReference type="GO" id="GO:0005774">
    <property type="term" value="C:vacuolar membrane"/>
    <property type="evidence" value="ECO:0007669"/>
    <property type="project" value="UniProtKB-SubCell"/>
</dbReference>
<evidence type="ECO:0000256" key="6">
    <source>
        <dbReference type="ARBA" id="ARBA00022670"/>
    </source>
</evidence>
<dbReference type="EC" id="3.4.-.-" evidence="13"/>
<dbReference type="Gene3D" id="3.40.630.10">
    <property type="entry name" value="Zn peptidases"/>
    <property type="match status" value="1"/>
</dbReference>
<dbReference type="Proteomes" id="UP001143981">
    <property type="component" value="Unassembled WGS sequence"/>
</dbReference>
<dbReference type="OrthoDB" id="76293at2759"/>
<evidence type="ECO:0000256" key="3">
    <source>
        <dbReference type="ARBA" id="ARBA00004128"/>
    </source>
</evidence>
<keyword evidence="8 13" id="KW-0378">Hydrolase</keyword>
<feature type="transmembrane region" description="Helical" evidence="15">
    <location>
        <begin position="860"/>
        <end position="881"/>
    </location>
</feature>
<evidence type="ECO:0000256" key="4">
    <source>
        <dbReference type="ARBA" id="ARBA00010918"/>
    </source>
</evidence>
<feature type="transmembrane region" description="Helical" evidence="15">
    <location>
        <begin position="393"/>
        <end position="415"/>
    </location>
</feature>
<organism evidence="17 18">
    <name type="scientific">Coemansia biformis</name>
    <dbReference type="NCBI Taxonomy" id="1286918"/>
    <lineage>
        <taxon>Eukaryota</taxon>
        <taxon>Fungi</taxon>
        <taxon>Fungi incertae sedis</taxon>
        <taxon>Zoopagomycota</taxon>
        <taxon>Kickxellomycotina</taxon>
        <taxon>Kickxellomycetes</taxon>
        <taxon>Kickxellales</taxon>
        <taxon>Kickxellaceae</taxon>
        <taxon>Coemansia</taxon>
    </lineage>
</organism>
<accession>A0A9W8CUA9</accession>
<evidence type="ECO:0000256" key="1">
    <source>
        <dbReference type="ARBA" id="ARBA00001947"/>
    </source>
</evidence>
<dbReference type="InterPro" id="IPR045175">
    <property type="entry name" value="M28_fam"/>
</dbReference>
<feature type="compositionally biased region" description="Gly residues" evidence="14">
    <location>
        <begin position="818"/>
        <end position="829"/>
    </location>
</feature>
<evidence type="ECO:0000256" key="9">
    <source>
        <dbReference type="ARBA" id="ARBA00022833"/>
    </source>
</evidence>
<keyword evidence="18" id="KW-1185">Reference proteome</keyword>
<evidence type="ECO:0000256" key="15">
    <source>
        <dbReference type="SAM" id="Phobius"/>
    </source>
</evidence>
<comment type="similarity">
    <text evidence="4 13">Belongs to the peptidase M28 family.</text>
</comment>
<reference evidence="17" key="1">
    <citation type="submission" date="2022-07" db="EMBL/GenBank/DDBJ databases">
        <title>Phylogenomic reconstructions and comparative analyses of Kickxellomycotina fungi.</title>
        <authorList>
            <person name="Reynolds N.K."/>
            <person name="Stajich J.E."/>
            <person name="Barry K."/>
            <person name="Grigoriev I.V."/>
            <person name="Crous P."/>
            <person name="Smith M.E."/>
        </authorList>
    </citation>
    <scope>NUCLEOTIDE SEQUENCE</scope>
    <source>
        <strain evidence="17">BCRC 34381</strain>
    </source>
</reference>
<feature type="transmembrane region" description="Helical" evidence="15">
    <location>
        <begin position="462"/>
        <end position="481"/>
    </location>
</feature>
<protein>
    <recommendedName>
        <fullName evidence="13">Peptide hydrolase</fullName>
        <ecNumber evidence="13">3.4.-.-</ecNumber>
    </recommendedName>
</protein>
<comment type="subcellular location">
    <subcellularLocation>
        <location evidence="3">Vacuole membrane</location>
        <topology evidence="3">Multi-pass membrane protein</topology>
    </subcellularLocation>
</comment>
<comment type="cofactor">
    <cofactor evidence="1">
        <name>Zn(2+)</name>
        <dbReference type="ChEBI" id="CHEBI:29105"/>
    </cofactor>
</comment>
<evidence type="ECO:0000256" key="14">
    <source>
        <dbReference type="SAM" id="MobiDB-lite"/>
    </source>
</evidence>
<dbReference type="SUPFAM" id="SSF53187">
    <property type="entry name" value="Zn-dependent exopeptidases"/>
    <property type="match status" value="1"/>
</dbReference>
<name>A0A9W8CUA9_9FUNG</name>
<dbReference type="AlphaFoldDB" id="A0A9W8CUA9"/>
<keyword evidence="13" id="KW-0479">Metal-binding</keyword>
<evidence type="ECO:0000256" key="11">
    <source>
        <dbReference type="ARBA" id="ARBA00023049"/>
    </source>
</evidence>
<dbReference type="GO" id="GO:0046872">
    <property type="term" value="F:metal ion binding"/>
    <property type="evidence" value="ECO:0007669"/>
    <property type="project" value="UniProtKB-KW"/>
</dbReference>
<keyword evidence="15" id="KW-0472">Membrane</keyword>
<feature type="transmembrane region" description="Helical" evidence="15">
    <location>
        <begin position="641"/>
        <end position="660"/>
    </location>
</feature>
<feature type="transmembrane region" description="Helical" evidence="15">
    <location>
        <begin position="21"/>
        <end position="43"/>
    </location>
</feature>
<evidence type="ECO:0000313" key="18">
    <source>
        <dbReference type="Proteomes" id="UP001143981"/>
    </source>
</evidence>
<sequence>MARNSGGSAARRSGPAVLRRALVAVALQLAAFVALVLLIAGSLDPASTPSRLLGRTAHAASGDGAAFDVRRALADLEHIAQTPHSLNDARSIGVRDYLRAAIQAAVEGSDAEFDDPLSNGTVAEFEANGMYVYWEDSSLVVRVPGSGGASEALLVQAHYDAVPMSHGAFDDGVGVAVCLELLRSLAYRRTRHPVIVNIDWGEESGLFGARLFAGFHPWADAVRAYINLEAGGVGGRAMLFRASHSSLLRAYKQAATRPCASLVGNDAFKLGIVKSDTDYSMYTTRYGIPGLDLAFTDHRSLYHTARDNAQRATAESVLSMGAVALGTVREIADSAHILPLLPRSALLPPRALRAEGRAPHSPQLAAPGSAVDDTVFYDIMSRVMVVRSYTAELWINLLTGLLGIAAVVAIQFPFARPLPGEAPFGWTASAPAERLVMQLGSGGFFGALLHALAALAKAYASALFGSLVFTGSLMLLVAPRLAYTHLILFALLLLSAAALSATCVLSAWVARARLPDGPAMTWYALCVFRCLILLTVVVPLNWASIGVLYREQLYAWAAIAAAVLTALMDPATTLGSAWRQQLGALASRLAARGRSAGEQQERLLDHDELGSSNDGADPGPAPIHHRHDSLSIGAAQHVLSALRLLGCVLVPLAIGMDAMLRQLVVFKEHLVDGSPSLACTAIAALEITTFVMFLSPYIVGILADANGHWLIRSADAVVEPWLRFVLLPSGRGSRATSGGRAPVQSRSQISLHTNHGGDAADPDPAPSGADDDVQSRVVSYPDDTDNSDSEANEHIIILGSSGRRPSTRAAAGLSSNGGSRGGSSNGGGDNDGDDEPRRMRPAVSGTRKGEPPEMIGMRMIYAWAGVWLLLWVLVQVVMLAGEAYSSSAPLKVRAFHSTRISAECLRNAGGTCAQSQLGLSSPDSFGLAKLVESAAPRDVQAACFTQSTRDFYRCNLSRKSSPGPRPAAADADWLPESAINITDIRHASTYISGRGTLFN</sequence>
<dbReference type="GO" id="GO:0008235">
    <property type="term" value="F:metalloexopeptidase activity"/>
    <property type="evidence" value="ECO:0007669"/>
    <property type="project" value="InterPro"/>
</dbReference>
<dbReference type="PANTHER" id="PTHR12147:SF58">
    <property type="entry name" value="VACUOLAR MEMBRANE PROTEASE"/>
    <property type="match status" value="1"/>
</dbReference>
<feature type="transmembrane region" description="Helical" evidence="15">
    <location>
        <begin position="554"/>
        <end position="578"/>
    </location>
</feature>
<evidence type="ECO:0000256" key="8">
    <source>
        <dbReference type="ARBA" id="ARBA00022801"/>
    </source>
</evidence>
<feature type="domain" description="Peptidase M28" evidence="16">
    <location>
        <begin position="140"/>
        <end position="326"/>
    </location>
</feature>
<feature type="transmembrane region" description="Helical" evidence="15">
    <location>
        <begin position="522"/>
        <end position="542"/>
    </location>
</feature>
<keyword evidence="11" id="KW-0482">Metalloprotease</keyword>